<proteinExistence type="inferred from homology"/>
<reference evidence="5 6" key="1">
    <citation type="submission" date="2020-03" db="EMBL/GenBank/DDBJ databases">
        <title>Whole genome shotgun sequence of Phytohabitans suffuscus NBRC 105367.</title>
        <authorList>
            <person name="Komaki H."/>
            <person name="Tamura T."/>
        </authorList>
    </citation>
    <scope>NUCLEOTIDE SEQUENCE [LARGE SCALE GENOMIC DNA]</scope>
    <source>
        <strain evidence="5 6">NBRC 105367</strain>
    </source>
</reference>
<protein>
    <submittedName>
        <fullName evidence="5">3-oxoacyl-[acyl-carrier-protein] reductase</fullName>
    </submittedName>
</protein>
<dbReference type="GO" id="GO:0032787">
    <property type="term" value="P:monocarboxylic acid metabolic process"/>
    <property type="evidence" value="ECO:0007669"/>
    <property type="project" value="UniProtKB-ARBA"/>
</dbReference>
<dbReference type="SMART" id="SM00822">
    <property type="entry name" value="PKS_KR"/>
    <property type="match status" value="1"/>
</dbReference>
<dbReference type="PRINTS" id="PR00080">
    <property type="entry name" value="SDRFAMILY"/>
</dbReference>
<name>A0A6F8YRB2_9ACTN</name>
<dbReference type="KEGG" id="psuu:Psuf_059120"/>
<dbReference type="EMBL" id="AP022871">
    <property type="protein sequence ID" value="BCB88599.1"/>
    <property type="molecule type" value="Genomic_DNA"/>
</dbReference>
<organism evidence="5 6">
    <name type="scientific">Phytohabitans suffuscus</name>
    <dbReference type="NCBI Taxonomy" id="624315"/>
    <lineage>
        <taxon>Bacteria</taxon>
        <taxon>Bacillati</taxon>
        <taxon>Actinomycetota</taxon>
        <taxon>Actinomycetes</taxon>
        <taxon>Micromonosporales</taxon>
        <taxon>Micromonosporaceae</taxon>
    </lineage>
</organism>
<dbReference type="PRINTS" id="PR00081">
    <property type="entry name" value="GDHRDH"/>
</dbReference>
<evidence type="ECO:0000313" key="6">
    <source>
        <dbReference type="Proteomes" id="UP000503011"/>
    </source>
</evidence>
<dbReference type="NCBIfam" id="NF005559">
    <property type="entry name" value="PRK07231.1"/>
    <property type="match status" value="1"/>
</dbReference>
<dbReference type="Pfam" id="PF13561">
    <property type="entry name" value="adh_short_C2"/>
    <property type="match status" value="1"/>
</dbReference>
<dbReference type="GO" id="GO:0016491">
    <property type="term" value="F:oxidoreductase activity"/>
    <property type="evidence" value="ECO:0007669"/>
    <property type="project" value="UniProtKB-KW"/>
</dbReference>
<dbReference type="PANTHER" id="PTHR42879">
    <property type="entry name" value="3-OXOACYL-(ACYL-CARRIER-PROTEIN) REDUCTASE"/>
    <property type="match status" value="1"/>
</dbReference>
<dbReference type="Gene3D" id="3.40.50.720">
    <property type="entry name" value="NAD(P)-binding Rossmann-like Domain"/>
    <property type="match status" value="1"/>
</dbReference>
<comment type="similarity">
    <text evidence="1">Belongs to the short-chain dehydrogenases/reductases (SDR) family.</text>
</comment>
<dbReference type="SUPFAM" id="SSF51735">
    <property type="entry name" value="NAD(P)-binding Rossmann-fold domains"/>
    <property type="match status" value="1"/>
</dbReference>
<dbReference type="NCBIfam" id="NF009466">
    <property type="entry name" value="PRK12826.1-2"/>
    <property type="match status" value="1"/>
</dbReference>
<sequence length="249" mass="25783">MTPNLLEGRAAIITGSGRGIGLSIASVFAENGASVVISDVNAEAAAESAAGLADKGYRVIAVPCDVTDEAQMDDLVDTCKAEFGSLDVMVNNAGITRDATIHKMSLEDFRLVIDVHMTGCWLGTRAASRVMKEQGKGSIINISSISGKVGNFGQTNYSGAKAGIVGITKAAAREVAKSGVRVNVIQPGLIETAMTAAMPPEVLSKMVAEIPMRRIGQPTDIANTALFLASDLSGFITGTVTEVAGGRHM</sequence>
<dbReference type="InterPro" id="IPR050259">
    <property type="entry name" value="SDR"/>
</dbReference>
<dbReference type="AlphaFoldDB" id="A0A6F8YRB2"/>
<keyword evidence="6" id="KW-1185">Reference proteome</keyword>
<dbReference type="RefSeq" id="WP_173160103.1">
    <property type="nucleotide sequence ID" value="NZ_AP022871.1"/>
</dbReference>
<feature type="domain" description="Ketoreductase" evidence="4">
    <location>
        <begin position="9"/>
        <end position="192"/>
    </location>
</feature>
<evidence type="ECO:0000256" key="3">
    <source>
        <dbReference type="ARBA" id="ARBA00023002"/>
    </source>
</evidence>
<evidence type="ECO:0000313" key="5">
    <source>
        <dbReference type="EMBL" id="BCB88599.1"/>
    </source>
</evidence>
<keyword evidence="3" id="KW-0560">Oxidoreductase</keyword>
<reference evidence="5 6" key="2">
    <citation type="submission" date="2020-03" db="EMBL/GenBank/DDBJ databases">
        <authorList>
            <person name="Ichikawa N."/>
            <person name="Kimura A."/>
            <person name="Kitahashi Y."/>
            <person name="Uohara A."/>
        </authorList>
    </citation>
    <scope>NUCLEOTIDE SEQUENCE [LARGE SCALE GENOMIC DNA]</scope>
    <source>
        <strain evidence="5 6">NBRC 105367</strain>
    </source>
</reference>
<dbReference type="NCBIfam" id="NF004198">
    <property type="entry name" value="PRK05653.1-3"/>
    <property type="match status" value="1"/>
</dbReference>
<dbReference type="FunFam" id="3.40.50.720:FF:000115">
    <property type="entry name" value="3-oxoacyl-[acyl-carrier-protein] reductase FabG"/>
    <property type="match status" value="1"/>
</dbReference>
<dbReference type="InterPro" id="IPR057326">
    <property type="entry name" value="KR_dom"/>
</dbReference>
<dbReference type="InterPro" id="IPR002347">
    <property type="entry name" value="SDR_fam"/>
</dbReference>
<keyword evidence="2" id="KW-0521">NADP</keyword>
<dbReference type="PANTHER" id="PTHR42879:SF2">
    <property type="entry name" value="3-OXOACYL-[ACYL-CARRIER-PROTEIN] REDUCTASE FABG"/>
    <property type="match status" value="1"/>
</dbReference>
<evidence type="ECO:0000256" key="2">
    <source>
        <dbReference type="ARBA" id="ARBA00022857"/>
    </source>
</evidence>
<accession>A0A6F8YRB2</accession>
<evidence type="ECO:0000259" key="4">
    <source>
        <dbReference type="SMART" id="SM00822"/>
    </source>
</evidence>
<dbReference type="InterPro" id="IPR020904">
    <property type="entry name" value="Sc_DH/Rdtase_CS"/>
</dbReference>
<dbReference type="PROSITE" id="PS00061">
    <property type="entry name" value="ADH_SHORT"/>
    <property type="match status" value="1"/>
</dbReference>
<gene>
    <name evidence="5" type="primary">fabG_8</name>
    <name evidence="5" type="ORF">Psuf_059120</name>
</gene>
<dbReference type="InterPro" id="IPR036291">
    <property type="entry name" value="NAD(P)-bd_dom_sf"/>
</dbReference>
<evidence type="ECO:0000256" key="1">
    <source>
        <dbReference type="ARBA" id="ARBA00006484"/>
    </source>
</evidence>
<dbReference type="Proteomes" id="UP000503011">
    <property type="component" value="Chromosome"/>
</dbReference>